<dbReference type="EMBL" id="LCYA01000128">
    <property type="protein sequence ID" value="KWV85623.1"/>
    <property type="molecule type" value="Genomic_DNA"/>
</dbReference>
<comment type="caution">
    <text evidence="1">The sequence shown here is derived from an EMBL/GenBank/DDBJ whole genome shotgun (WGS) entry which is preliminary data.</text>
</comment>
<reference evidence="1 2" key="1">
    <citation type="submission" date="2015-05" db="EMBL/GenBank/DDBJ databases">
        <title>A genomic and transcriptomic approach to investigate the blue pigment phenotype in Pseudomonas fluorescens.</title>
        <authorList>
            <person name="Andreani N.A."/>
            <person name="Cardazzo B."/>
        </authorList>
    </citation>
    <scope>NUCLEOTIDE SEQUENCE [LARGE SCALE GENOMIC DNA]</scope>
    <source>
        <strain evidence="1 2">Ps_22</strain>
    </source>
</reference>
<dbReference type="Proteomes" id="UP000061348">
    <property type="component" value="Unassembled WGS sequence"/>
</dbReference>
<sequence>MLDKYGVGQDPYCYPGSSTLRNRLHLLDEARLHQAERELSEIAVDNLPLFPPPYDLDRLSPASLVASHKCRRLL</sequence>
<evidence type="ECO:0000313" key="1">
    <source>
        <dbReference type="EMBL" id="KWV85623.1"/>
    </source>
</evidence>
<dbReference type="PATRIC" id="fig|294.194.peg.5400"/>
<proteinExistence type="predicted"/>
<protein>
    <submittedName>
        <fullName evidence="1">Putative adenosine monophosphate-protein transferase fic</fullName>
        <ecNumber evidence="1">2.7.7.-</ecNumber>
    </submittedName>
</protein>
<name>A0A109LDL0_PSEFL</name>
<dbReference type="Gene3D" id="1.10.3290.10">
    <property type="entry name" value="Fido-like domain"/>
    <property type="match status" value="1"/>
</dbReference>
<dbReference type="GO" id="GO:0016779">
    <property type="term" value="F:nucleotidyltransferase activity"/>
    <property type="evidence" value="ECO:0007669"/>
    <property type="project" value="UniProtKB-KW"/>
</dbReference>
<evidence type="ECO:0000313" key="2">
    <source>
        <dbReference type="Proteomes" id="UP000061348"/>
    </source>
</evidence>
<keyword evidence="1" id="KW-0808">Transferase</keyword>
<gene>
    <name evidence="1" type="primary">fic</name>
    <name evidence="1" type="ORF">PFLmoz3_04868</name>
</gene>
<dbReference type="InterPro" id="IPR036597">
    <property type="entry name" value="Fido-like_dom_sf"/>
</dbReference>
<accession>A0A109LDL0</accession>
<organism evidence="1 2">
    <name type="scientific">Pseudomonas fluorescens</name>
    <dbReference type="NCBI Taxonomy" id="294"/>
    <lineage>
        <taxon>Bacteria</taxon>
        <taxon>Pseudomonadati</taxon>
        <taxon>Pseudomonadota</taxon>
        <taxon>Gammaproteobacteria</taxon>
        <taxon>Pseudomonadales</taxon>
        <taxon>Pseudomonadaceae</taxon>
        <taxon>Pseudomonas</taxon>
    </lineage>
</organism>
<dbReference type="EC" id="2.7.7.-" evidence="1"/>
<dbReference type="AlphaFoldDB" id="A0A109LDL0"/>
<keyword evidence="1" id="KW-0548">Nucleotidyltransferase</keyword>